<dbReference type="AlphaFoldDB" id="A0A7S4R438"/>
<reference evidence="2" key="1">
    <citation type="submission" date="2021-01" db="EMBL/GenBank/DDBJ databases">
        <authorList>
            <person name="Corre E."/>
            <person name="Pelletier E."/>
            <person name="Niang G."/>
            <person name="Scheremetjew M."/>
            <person name="Finn R."/>
            <person name="Kale V."/>
            <person name="Holt S."/>
            <person name="Cochrane G."/>
            <person name="Meng A."/>
            <person name="Brown T."/>
            <person name="Cohen L."/>
        </authorList>
    </citation>
    <scope>NUCLEOTIDE SEQUENCE</scope>
    <source>
        <strain evidence="2">CCMP3105</strain>
    </source>
</reference>
<evidence type="ECO:0000256" key="1">
    <source>
        <dbReference type="SAM" id="MobiDB-lite"/>
    </source>
</evidence>
<sequence length="631" mass="72093">MPYEAMARYRSAVMLPWDLNLVMFHDLYAMELPLHLPDRAGLHHTAFAYFARFRRTSEFAEQPWSEVRPGRSADSPHPYSPFALEHLEPRDYWLGFTEYLRAPHVLRFAGLPELLLQVLRLDGPAVAAGMRRHNLRCRREARDFWGRALAALGRGGPAPRPLRGRAPVLHFAASYRRDLCWRGGLSRAACCGGLSACFDDFWTHQRCCVDSLRLPSLDDAACRRPASDALRSARGPAGGPWESPLDGRPFVQEEPSAREPFVFLWDEKCGGTTFMTWLKYSVWRLGKLRSSFMFTTPGHPVAVGTPFFLKTFSREQRRELEVVAGQLDWRAMHEGIDCRTRSRSRCLLLVRDPVDRFVSYYLERSDRRFEREVAGNRSIEAWTAAELRRYLAGVSRRGLRFTGEETGLFCNGENLLCLDRGRTRPSALPLLRQVRRASARERLYFRYLGGPQDRLAWLLDPERGDPRLAVWRMRQCVVSLQAEDFEGHRRLLAWHFPWIHEVRPPPPPPGGGGGGGAGAPAGEGESGPGAGEALAARRGRRSREVRRSLPRFARELIARFNWRDIIVYRAARRQHREQLRRIREASGAEERWPPVVHSTEAGVQDLVGSELRDTATYRVHEGLNRYMLGLP</sequence>
<dbReference type="EMBL" id="HBNR01042988">
    <property type="protein sequence ID" value="CAE4602884.1"/>
    <property type="molecule type" value="Transcribed_RNA"/>
</dbReference>
<name>A0A7S4R438_9DINO</name>
<accession>A0A7S4R438</accession>
<gene>
    <name evidence="2" type="ORF">AMON00008_LOCUS29907</name>
</gene>
<dbReference type="Gene3D" id="3.40.50.300">
    <property type="entry name" value="P-loop containing nucleotide triphosphate hydrolases"/>
    <property type="match status" value="1"/>
</dbReference>
<feature type="compositionally biased region" description="Gly residues" evidence="1">
    <location>
        <begin position="511"/>
        <end position="530"/>
    </location>
</feature>
<organism evidence="2">
    <name type="scientific">Alexandrium monilatum</name>
    <dbReference type="NCBI Taxonomy" id="311494"/>
    <lineage>
        <taxon>Eukaryota</taxon>
        <taxon>Sar</taxon>
        <taxon>Alveolata</taxon>
        <taxon>Dinophyceae</taxon>
        <taxon>Gonyaulacales</taxon>
        <taxon>Pyrocystaceae</taxon>
        <taxon>Alexandrium</taxon>
    </lineage>
</organism>
<protein>
    <recommendedName>
        <fullName evidence="3">Sulfotransferase domain-containing protein</fullName>
    </recommendedName>
</protein>
<evidence type="ECO:0000313" key="2">
    <source>
        <dbReference type="EMBL" id="CAE4602884.1"/>
    </source>
</evidence>
<dbReference type="InterPro" id="IPR027417">
    <property type="entry name" value="P-loop_NTPase"/>
</dbReference>
<feature type="region of interest" description="Disordered" evidence="1">
    <location>
        <begin position="503"/>
        <end position="540"/>
    </location>
</feature>
<proteinExistence type="predicted"/>
<evidence type="ECO:0008006" key="3">
    <source>
        <dbReference type="Google" id="ProtNLM"/>
    </source>
</evidence>